<dbReference type="GO" id="GO:0004571">
    <property type="term" value="F:mannosyl-oligosaccharide 1,2-alpha-mannosidase activity"/>
    <property type="evidence" value="ECO:0007669"/>
    <property type="project" value="UniProtKB-EC"/>
</dbReference>
<feature type="active site" evidence="11">
    <location>
        <position position="251"/>
    </location>
</feature>
<evidence type="ECO:0000256" key="14">
    <source>
        <dbReference type="RuleBase" id="RU361193"/>
    </source>
</evidence>
<comment type="caution">
    <text evidence="16">The sequence shown here is derived from an EMBL/GenBank/DDBJ whole genome shotgun (WGS) entry which is preliminary data.</text>
</comment>
<comment type="catalytic activity">
    <reaction evidence="9">
        <text>N(4)-(alpha-D-Man-(1-&gt;2)-alpha-D-Man-(1-&gt;2)-alpha-D-Man-(1-&gt;3)-[alpha-D-Man-(1-&gt;3)-[alpha-D-Man-(1-&gt;2)-alpha-D-Man-(1-&gt;6)]-alpha-D-Man-(1-&gt;6)]-beta-D-Man-(1-&gt;4)-beta-D-GlcNAc-(1-&gt;4)-beta-D-GlcNAc)-L-asparaginyl-[protein] (N-glucan mannose isomer 8A1,2,3B1,3) + 3 H2O = N(4)-(alpha-D-Man-(1-&gt;3)-[alpha-D-Man-(1-&gt;3)-[alpha-D-Man-(1-&gt;6)]-alpha-D-Man-(1-&gt;6)]-beta-D-Man-(1-&gt;4)-beta-D-GlcNAc-(1-&gt;4)-beta-D-GlcNAc)-L-asparaginyl-[protein] (N-glucan mannose isomer 5A1,2) + 3 beta-D-mannose</text>
        <dbReference type="Rhea" id="RHEA:56028"/>
        <dbReference type="Rhea" id="RHEA-COMP:14358"/>
        <dbReference type="Rhea" id="RHEA-COMP:14367"/>
        <dbReference type="ChEBI" id="CHEBI:15377"/>
        <dbReference type="ChEBI" id="CHEBI:28563"/>
        <dbReference type="ChEBI" id="CHEBI:59087"/>
        <dbReference type="ChEBI" id="CHEBI:60628"/>
        <dbReference type="EC" id="3.2.1.113"/>
    </reaction>
</comment>
<feature type="binding site" evidence="12">
    <location>
        <position position="491"/>
    </location>
    <ligand>
        <name>Ca(2+)</name>
        <dbReference type="ChEBI" id="CHEBI:29108"/>
    </ligand>
</feature>
<gene>
    <name evidence="16" type="ORF">IW261DRAFT_1052179</name>
</gene>
<dbReference type="Proteomes" id="UP001175227">
    <property type="component" value="Unassembled WGS sequence"/>
</dbReference>
<dbReference type="InterPro" id="IPR012341">
    <property type="entry name" value="6hp_glycosidase-like_sf"/>
</dbReference>
<sequence length="547" mass="60852">MYWHRVTLFCFISTILNVPVLAVQKAGLTVPSSAAASRDTVKEIFVESYDAYKQYAWGHDDLTPESKSFYDGRNGWGSSIVDALGTMHIMGLEDLLDEAIEYIGEVDFSESKTSSHVSVFETTIRYLGGLLSVYELRGHKDDSLLQKAQEIADKLAFAWVGDNDLPFGWIDFSNNKPDIASSNIAEAGTLIMEWATLSKLTGNYTYQELAEKAFRHIATLGSPLPGLAAQSINPSTGNFVGGYVSWGGGSDSYFEYLLKYPVLVGLDDPLYIDTWRTAVDSSIKYLLRRSTVGNYLYTSEFDATSPEGKQYRYISSHLACFHAGNWLYGGTLLGNETIVDMALGLMEGCWNSYAGTATGIGPESFAYMASDGNYTGATKPSEDQLTFYEEHGYYITSSYYILRPEVLESNFYAWRITGDTKYLDRATSALDSFKEFLPGSVAFDGIYDVNNGTSAKVNDMESFWFAEVLKYLYLTFDDPENINIDDYIFNTEAHPLKASVPLARYGSDALVHNRPFKSESGPPAAVSPTSYRHSNSQQEHLVVQGYY</sequence>
<evidence type="ECO:0000256" key="15">
    <source>
        <dbReference type="SAM" id="SignalP"/>
    </source>
</evidence>
<accession>A0AA39PFD8</accession>
<name>A0AA39PFD8_9AGAR</name>
<dbReference type="EMBL" id="JAUEPR010000007">
    <property type="protein sequence ID" value="KAK0482766.1"/>
    <property type="molecule type" value="Genomic_DNA"/>
</dbReference>
<evidence type="ECO:0000313" key="17">
    <source>
        <dbReference type="Proteomes" id="UP001175227"/>
    </source>
</evidence>
<dbReference type="FunFam" id="1.50.10.10:FF:000047">
    <property type="entry name" value="Mannosyl-oligosaccharide alpha-1,2-mannosidase"/>
    <property type="match status" value="1"/>
</dbReference>
<dbReference type="PANTHER" id="PTHR11742">
    <property type="entry name" value="MANNOSYL-OLIGOSACCHARIDE ALPHA-1,2-MANNOSIDASE-RELATED"/>
    <property type="match status" value="1"/>
</dbReference>
<evidence type="ECO:0000256" key="9">
    <source>
        <dbReference type="ARBA" id="ARBA00047669"/>
    </source>
</evidence>
<dbReference type="InterPro" id="IPR001382">
    <property type="entry name" value="Glyco_hydro_47"/>
</dbReference>
<keyword evidence="12" id="KW-0106">Calcium</keyword>
<reference evidence="16" key="1">
    <citation type="submission" date="2023-06" db="EMBL/GenBank/DDBJ databases">
        <authorList>
            <consortium name="Lawrence Berkeley National Laboratory"/>
            <person name="Ahrendt S."/>
            <person name="Sahu N."/>
            <person name="Indic B."/>
            <person name="Wong-Bajracharya J."/>
            <person name="Merenyi Z."/>
            <person name="Ke H.-M."/>
            <person name="Monk M."/>
            <person name="Kocsube S."/>
            <person name="Drula E."/>
            <person name="Lipzen A."/>
            <person name="Balint B."/>
            <person name="Henrissat B."/>
            <person name="Andreopoulos B."/>
            <person name="Martin F.M."/>
            <person name="Harder C.B."/>
            <person name="Rigling D."/>
            <person name="Ford K.L."/>
            <person name="Foster G.D."/>
            <person name="Pangilinan J."/>
            <person name="Papanicolaou A."/>
            <person name="Barry K."/>
            <person name="LaButti K."/>
            <person name="Viragh M."/>
            <person name="Koriabine M."/>
            <person name="Yan M."/>
            <person name="Riley R."/>
            <person name="Champramary S."/>
            <person name="Plett K.L."/>
            <person name="Tsai I.J."/>
            <person name="Slot J."/>
            <person name="Sipos G."/>
            <person name="Plett J."/>
            <person name="Nagy L.G."/>
            <person name="Grigoriev I.V."/>
        </authorList>
    </citation>
    <scope>NUCLEOTIDE SEQUENCE</scope>
    <source>
        <strain evidence="16">ICMP 16352</strain>
    </source>
</reference>
<evidence type="ECO:0000256" key="10">
    <source>
        <dbReference type="ARBA" id="ARBA00048605"/>
    </source>
</evidence>
<keyword evidence="7" id="KW-0325">Glycoprotein</keyword>
<comment type="similarity">
    <text evidence="3 14">Belongs to the glycosyl hydrolase 47 family.</text>
</comment>
<dbReference type="PANTHER" id="PTHR11742:SF101">
    <property type="entry name" value="MANNOSYL-OLIGOSACCHARIDE ALPHA-1,2-MANNOSIDASE 1B"/>
    <property type="match status" value="1"/>
</dbReference>
<dbReference type="GO" id="GO:0036503">
    <property type="term" value="P:ERAD pathway"/>
    <property type="evidence" value="ECO:0007669"/>
    <property type="project" value="UniProtKB-ARBA"/>
</dbReference>
<keyword evidence="6 13" id="KW-1015">Disulfide bond</keyword>
<evidence type="ECO:0000313" key="16">
    <source>
        <dbReference type="EMBL" id="KAK0482766.1"/>
    </source>
</evidence>
<evidence type="ECO:0000256" key="13">
    <source>
        <dbReference type="PIRSR" id="PIRSR601382-3"/>
    </source>
</evidence>
<keyword evidence="17" id="KW-1185">Reference proteome</keyword>
<feature type="active site" description="Proton donor" evidence="11">
    <location>
        <position position="121"/>
    </location>
</feature>
<feature type="active site" evidence="11">
    <location>
        <position position="405"/>
    </location>
</feature>
<keyword evidence="12" id="KW-0479">Metal-binding</keyword>
<dbReference type="InterPro" id="IPR036026">
    <property type="entry name" value="Seven-hairpin_glycosidases"/>
</dbReference>
<evidence type="ECO:0000256" key="6">
    <source>
        <dbReference type="ARBA" id="ARBA00023157"/>
    </source>
</evidence>
<comment type="catalytic activity">
    <reaction evidence="10">
        <text>N(4)-(alpha-D-Man-(1-&gt;2)-alpha-D-Man-(1-&gt;2)-alpha-D-Man-(1-&gt;3)-[alpha-D-Man-(1-&gt;2)-alpha-D-Man-(1-&gt;3)-[alpha-D-Man-(1-&gt;2)-alpha-D-Man-(1-&gt;6)]-alpha-D-Man-(1-&gt;6)]-beta-D-Man-(1-&gt;4)-beta-D-GlcNAc-(1-&gt;4)-beta-D-GlcNAc)-L-asparaginyl-[protein] (N-glucan mannose isomer 9A1,2,3B1,2,3) + 4 H2O = N(4)-(alpha-D-Man-(1-&gt;3)-[alpha-D-Man-(1-&gt;3)-[alpha-D-Man-(1-&gt;6)]-alpha-D-Man-(1-&gt;6)]-beta-D-Man-(1-&gt;4)-beta-D-GlcNAc-(1-&gt;4)-beta-D-GlcNAc)-L-asparaginyl-[protein] (N-glucan mannose isomer 5A1,2) + 4 beta-D-mannose</text>
        <dbReference type="Rhea" id="RHEA:56008"/>
        <dbReference type="Rhea" id="RHEA-COMP:14356"/>
        <dbReference type="Rhea" id="RHEA-COMP:14367"/>
        <dbReference type="ChEBI" id="CHEBI:15377"/>
        <dbReference type="ChEBI" id="CHEBI:28563"/>
        <dbReference type="ChEBI" id="CHEBI:59087"/>
        <dbReference type="ChEBI" id="CHEBI:139493"/>
        <dbReference type="EC" id="3.2.1.113"/>
    </reaction>
</comment>
<feature type="chain" id="PRO_5041282079" description="alpha-1,2-Mannosidase" evidence="15">
    <location>
        <begin position="23"/>
        <end position="547"/>
    </location>
</feature>
<dbReference type="GO" id="GO:0005509">
    <property type="term" value="F:calcium ion binding"/>
    <property type="evidence" value="ECO:0007669"/>
    <property type="project" value="InterPro"/>
</dbReference>
<dbReference type="Pfam" id="PF01532">
    <property type="entry name" value="Glyco_hydro_47"/>
    <property type="match status" value="1"/>
</dbReference>
<keyword evidence="8 14" id="KW-0326">Glycosidase</keyword>
<evidence type="ECO:0000256" key="8">
    <source>
        <dbReference type="ARBA" id="ARBA00023295"/>
    </source>
</evidence>
<evidence type="ECO:0000256" key="2">
    <source>
        <dbReference type="ARBA" id="ARBA00004922"/>
    </source>
</evidence>
<evidence type="ECO:0000256" key="12">
    <source>
        <dbReference type="PIRSR" id="PIRSR601382-2"/>
    </source>
</evidence>
<evidence type="ECO:0000256" key="7">
    <source>
        <dbReference type="ARBA" id="ARBA00023180"/>
    </source>
</evidence>
<comment type="cofactor">
    <cofactor evidence="1 12">
        <name>Ca(2+)</name>
        <dbReference type="ChEBI" id="CHEBI:29108"/>
    </cofactor>
</comment>
<dbReference type="Gene3D" id="1.50.10.10">
    <property type="match status" value="1"/>
</dbReference>
<keyword evidence="5 14" id="KW-0378">Hydrolase</keyword>
<dbReference type="GO" id="GO:0005975">
    <property type="term" value="P:carbohydrate metabolic process"/>
    <property type="evidence" value="ECO:0007669"/>
    <property type="project" value="InterPro"/>
</dbReference>
<keyword evidence="4 15" id="KW-0732">Signal</keyword>
<dbReference type="PRINTS" id="PR00747">
    <property type="entry name" value="GLYHDRLASE47"/>
</dbReference>
<dbReference type="InterPro" id="IPR050749">
    <property type="entry name" value="Glycosyl_Hydrolase_47"/>
</dbReference>
<dbReference type="AlphaFoldDB" id="A0AA39PFD8"/>
<feature type="signal peptide" evidence="15">
    <location>
        <begin position="1"/>
        <end position="22"/>
    </location>
</feature>
<dbReference type="GO" id="GO:0016020">
    <property type="term" value="C:membrane"/>
    <property type="evidence" value="ECO:0007669"/>
    <property type="project" value="InterPro"/>
</dbReference>
<evidence type="ECO:0000256" key="4">
    <source>
        <dbReference type="ARBA" id="ARBA00022729"/>
    </source>
</evidence>
<evidence type="ECO:0000256" key="1">
    <source>
        <dbReference type="ARBA" id="ARBA00001913"/>
    </source>
</evidence>
<evidence type="ECO:0000256" key="3">
    <source>
        <dbReference type="ARBA" id="ARBA00007658"/>
    </source>
</evidence>
<proteinExistence type="inferred from homology"/>
<evidence type="ECO:0000256" key="11">
    <source>
        <dbReference type="PIRSR" id="PIRSR601382-1"/>
    </source>
</evidence>
<comment type="pathway">
    <text evidence="2">Protein modification; protein glycosylation.</text>
</comment>
<dbReference type="GO" id="GO:0005783">
    <property type="term" value="C:endoplasmic reticulum"/>
    <property type="evidence" value="ECO:0007669"/>
    <property type="project" value="TreeGrafter"/>
</dbReference>
<organism evidence="16 17">
    <name type="scientific">Armillaria novae-zelandiae</name>
    <dbReference type="NCBI Taxonomy" id="153914"/>
    <lineage>
        <taxon>Eukaryota</taxon>
        <taxon>Fungi</taxon>
        <taxon>Dikarya</taxon>
        <taxon>Basidiomycota</taxon>
        <taxon>Agaricomycotina</taxon>
        <taxon>Agaricomycetes</taxon>
        <taxon>Agaricomycetidae</taxon>
        <taxon>Agaricales</taxon>
        <taxon>Marasmiineae</taxon>
        <taxon>Physalacriaceae</taxon>
        <taxon>Armillaria</taxon>
    </lineage>
</organism>
<protein>
    <recommendedName>
        <fullName evidence="14">alpha-1,2-Mannosidase</fullName>
        <ecNumber evidence="14">3.2.1.-</ecNumber>
    </recommendedName>
</protein>
<evidence type="ECO:0000256" key="5">
    <source>
        <dbReference type="ARBA" id="ARBA00022801"/>
    </source>
</evidence>
<dbReference type="EC" id="3.2.1.-" evidence="14"/>
<feature type="disulfide bond" evidence="13">
    <location>
        <begin position="320"/>
        <end position="349"/>
    </location>
</feature>
<feature type="active site" description="Proton donor" evidence="11">
    <location>
        <position position="363"/>
    </location>
</feature>
<dbReference type="SUPFAM" id="SSF48225">
    <property type="entry name" value="Seven-hairpin glycosidases"/>
    <property type="match status" value="1"/>
</dbReference>